<comment type="catalytic activity">
    <reaction evidence="8">
        <text>a quinone + NADH + H(+) = a quinol + NAD(+)</text>
        <dbReference type="Rhea" id="RHEA:46160"/>
        <dbReference type="ChEBI" id="CHEBI:15378"/>
        <dbReference type="ChEBI" id="CHEBI:24646"/>
        <dbReference type="ChEBI" id="CHEBI:57540"/>
        <dbReference type="ChEBI" id="CHEBI:57945"/>
        <dbReference type="ChEBI" id="CHEBI:132124"/>
        <dbReference type="EC" id="1.6.5.9"/>
    </reaction>
</comment>
<dbReference type="Proteomes" id="UP000245370">
    <property type="component" value="Unassembled WGS sequence"/>
</dbReference>
<dbReference type="PRINTS" id="PR00368">
    <property type="entry name" value="FADPNR"/>
</dbReference>
<keyword evidence="12" id="KW-1185">Reference proteome</keyword>
<reference evidence="11 12" key="2">
    <citation type="submission" date="2018-05" db="EMBL/GenBank/DDBJ databases">
        <authorList>
            <person name="Lanie J.A."/>
            <person name="Ng W.-L."/>
            <person name="Kazmierczak K.M."/>
            <person name="Andrzejewski T.M."/>
            <person name="Davidsen T.M."/>
            <person name="Wayne K.J."/>
            <person name="Tettelin H."/>
            <person name="Glass J.I."/>
            <person name="Rusch D."/>
            <person name="Podicherti R."/>
            <person name="Tsui H.-C.T."/>
            <person name="Winkler M.E."/>
        </authorList>
    </citation>
    <scope>NUCLEOTIDE SEQUENCE [LARGE SCALE GENOMIC DNA]</scope>
    <source>
        <strain evidence="11 12">C305</strain>
    </source>
</reference>
<feature type="domain" description="FAD/NAD(P)-binding" evidence="9">
    <location>
        <begin position="34"/>
        <end position="352"/>
    </location>
</feature>
<dbReference type="EC" id="1.6.5.9" evidence="2"/>
<keyword evidence="7" id="KW-0520">NAD</keyword>
<evidence type="ECO:0000256" key="3">
    <source>
        <dbReference type="ARBA" id="ARBA00022630"/>
    </source>
</evidence>
<dbReference type="AlphaFoldDB" id="A0A2U2XE51"/>
<dbReference type="PRINTS" id="PR00411">
    <property type="entry name" value="PNDRDTASEI"/>
</dbReference>
<comment type="similarity">
    <text evidence="1">Belongs to the NADH dehydrogenase family.</text>
</comment>
<comment type="caution">
    <text evidence="11">The sequence shown here is derived from an EMBL/GenBank/DDBJ whole genome shotgun (WGS) entry which is preliminary data.</text>
</comment>
<evidence type="ECO:0000313" key="11">
    <source>
        <dbReference type="EMBL" id="PWH86082.1"/>
    </source>
</evidence>
<evidence type="ECO:0000256" key="6">
    <source>
        <dbReference type="ARBA" id="ARBA00023002"/>
    </source>
</evidence>
<dbReference type="InterPro" id="IPR045024">
    <property type="entry name" value="NDH-2"/>
</dbReference>
<organism evidence="11 12">
    <name type="scientific">Brumimicrobium oceani</name>
    <dbReference type="NCBI Taxonomy" id="2100725"/>
    <lineage>
        <taxon>Bacteria</taxon>
        <taxon>Pseudomonadati</taxon>
        <taxon>Bacteroidota</taxon>
        <taxon>Flavobacteriia</taxon>
        <taxon>Flavobacteriales</taxon>
        <taxon>Crocinitomicaceae</taxon>
        <taxon>Brumimicrobium</taxon>
    </lineage>
</organism>
<dbReference type="InterPro" id="IPR054585">
    <property type="entry name" value="NDH2-like_C"/>
</dbReference>
<dbReference type="Pfam" id="PF07992">
    <property type="entry name" value="Pyr_redox_2"/>
    <property type="match status" value="1"/>
</dbReference>
<keyword evidence="6" id="KW-0560">Oxidoreductase</keyword>
<reference evidence="11 12" key="1">
    <citation type="submission" date="2018-05" db="EMBL/GenBank/DDBJ databases">
        <title>Brumimicrobium oceani sp. nov., isolated from coastal sediment.</title>
        <authorList>
            <person name="Kou Y."/>
        </authorList>
    </citation>
    <scope>NUCLEOTIDE SEQUENCE [LARGE SCALE GENOMIC DNA]</scope>
    <source>
        <strain evidence="11 12">C305</strain>
    </source>
</reference>
<keyword evidence="3" id="KW-0285">Flavoprotein</keyword>
<dbReference type="Pfam" id="PF22366">
    <property type="entry name" value="NDH2_C"/>
    <property type="match status" value="1"/>
</dbReference>
<evidence type="ECO:0000259" key="9">
    <source>
        <dbReference type="Pfam" id="PF07992"/>
    </source>
</evidence>
<evidence type="ECO:0000256" key="5">
    <source>
        <dbReference type="ARBA" id="ARBA00022946"/>
    </source>
</evidence>
<gene>
    <name evidence="11" type="ORF">DIT68_05870</name>
</gene>
<dbReference type="InterPro" id="IPR023753">
    <property type="entry name" value="FAD/NAD-binding_dom"/>
</dbReference>
<keyword evidence="4" id="KW-0274">FAD</keyword>
<evidence type="ECO:0000256" key="4">
    <source>
        <dbReference type="ARBA" id="ARBA00022827"/>
    </source>
</evidence>
<dbReference type="OrthoDB" id="9781621at2"/>
<proteinExistence type="inferred from homology"/>
<dbReference type="Gene3D" id="3.50.50.100">
    <property type="match status" value="1"/>
</dbReference>
<feature type="domain" description="External alternative NADH-ubiquinone oxidoreductase-like C-terminal" evidence="10">
    <location>
        <begin position="376"/>
        <end position="431"/>
    </location>
</feature>
<name>A0A2U2XE51_9FLAO</name>
<dbReference type="InterPro" id="IPR036188">
    <property type="entry name" value="FAD/NAD-bd_sf"/>
</dbReference>
<dbReference type="SUPFAM" id="SSF51905">
    <property type="entry name" value="FAD/NAD(P)-binding domain"/>
    <property type="match status" value="2"/>
</dbReference>
<sequence>MSNFISSIIFINSIKMEGKKVTNTIRLPENGLPRIVVIGGGFAGLSFVKKLKNKAFQVVVIDKNNFHQFQPLLYQVATSGIVPDSIAFPFRKQFKNYKNVFFRMAEVMKIDTENRQVLTDIGHVHYNYLVVATGSTTNFFGLEDVQKNSLGMKTIQEALDIRSLILQRFEKAVVTTDDETRDALTNFAVIGGGPAGVETVGAIAEFKKYILPKDYPDLDVSMMSIYLIESNDRLLKGMSEKSSEMSLRYLKEMGVKVHLDTRVTSYDGHKIQTFNGEGFTAKSVIWTAGVKGNIPEGINEECFAKGNRLLVNEYSEVKGCTNVYAIGDISAMISEEFPYGHPMVAQTAIQQGDLLAKNLLRQIGGESLKKFEYNDKGSLATVGKRKAVADIGRFKFGGYFAWILWSVVHLMSISGFKNKLFVGINWIWSYFTYDKGNRLIMRRYKGRNKKH</sequence>
<keyword evidence="5" id="KW-0809">Transit peptide</keyword>
<dbReference type="PANTHER" id="PTHR43706">
    <property type="entry name" value="NADH DEHYDROGENASE"/>
    <property type="match status" value="1"/>
</dbReference>
<accession>A0A2U2XE51</accession>
<protein>
    <recommendedName>
        <fullName evidence="2">NADH:ubiquinone reductase (non-electrogenic)</fullName>
        <ecNumber evidence="2">1.6.5.9</ecNumber>
    </recommendedName>
</protein>
<evidence type="ECO:0000259" key="10">
    <source>
        <dbReference type="Pfam" id="PF22366"/>
    </source>
</evidence>
<evidence type="ECO:0000256" key="1">
    <source>
        <dbReference type="ARBA" id="ARBA00005272"/>
    </source>
</evidence>
<dbReference type="EMBL" id="QFRJ01000003">
    <property type="protein sequence ID" value="PWH86082.1"/>
    <property type="molecule type" value="Genomic_DNA"/>
</dbReference>
<evidence type="ECO:0000256" key="2">
    <source>
        <dbReference type="ARBA" id="ARBA00012637"/>
    </source>
</evidence>
<evidence type="ECO:0000256" key="8">
    <source>
        <dbReference type="ARBA" id="ARBA00047599"/>
    </source>
</evidence>
<dbReference type="PANTHER" id="PTHR43706:SF47">
    <property type="entry name" value="EXTERNAL NADH-UBIQUINONE OXIDOREDUCTASE 1, MITOCHONDRIAL-RELATED"/>
    <property type="match status" value="1"/>
</dbReference>
<dbReference type="GO" id="GO:0050136">
    <property type="term" value="F:NADH dehydrogenase (quinone) (non-electrogenic) activity"/>
    <property type="evidence" value="ECO:0007669"/>
    <property type="project" value="UniProtKB-EC"/>
</dbReference>
<evidence type="ECO:0000256" key="7">
    <source>
        <dbReference type="ARBA" id="ARBA00023027"/>
    </source>
</evidence>
<evidence type="ECO:0000313" key="12">
    <source>
        <dbReference type="Proteomes" id="UP000245370"/>
    </source>
</evidence>